<dbReference type="KEGG" id="gms:SOIL9_25380"/>
<dbReference type="Pfam" id="PF13519">
    <property type="entry name" value="VWA_2"/>
    <property type="match status" value="1"/>
</dbReference>
<name>A0A6P2D3V8_9BACT</name>
<reference evidence="3 4" key="1">
    <citation type="submission" date="2019-05" db="EMBL/GenBank/DDBJ databases">
        <authorList>
            <consortium name="Science for Life Laboratories"/>
        </authorList>
    </citation>
    <scope>NUCLEOTIDE SEQUENCE [LARGE SCALE GENOMIC DNA]</scope>
    <source>
        <strain evidence="3">Soil9</strain>
    </source>
</reference>
<feature type="transmembrane region" description="Helical" evidence="1">
    <location>
        <begin position="307"/>
        <end position="329"/>
    </location>
</feature>
<dbReference type="InterPro" id="IPR002035">
    <property type="entry name" value="VWF_A"/>
</dbReference>
<dbReference type="EMBL" id="LR593886">
    <property type="protein sequence ID" value="VTR95176.1"/>
    <property type="molecule type" value="Genomic_DNA"/>
</dbReference>
<evidence type="ECO:0000313" key="3">
    <source>
        <dbReference type="EMBL" id="VTR95176.1"/>
    </source>
</evidence>
<dbReference type="SMART" id="SM00327">
    <property type="entry name" value="VWA"/>
    <property type="match status" value="1"/>
</dbReference>
<feature type="transmembrane region" description="Helical" evidence="1">
    <location>
        <begin position="60"/>
        <end position="87"/>
    </location>
</feature>
<dbReference type="AlphaFoldDB" id="A0A6P2D3V8"/>
<keyword evidence="1" id="KW-0472">Membrane</keyword>
<feature type="domain" description="VWFA" evidence="2">
    <location>
        <begin position="103"/>
        <end position="290"/>
    </location>
</feature>
<keyword evidence="1" id="KW-1133">Transmembrane helix</keyword>
<dbReference type="Proteomes" id="UP000464178">
    <property type="component" value="Chromosome"/>
</dbReference>
<keyword evidence="1" id="KW-0812">Transmembrane</keyword>
<proteinExistence type="predicted"/>
<evidence type="ECO:0000313" key="4">
    <source>
        <dbReference type="Proteomes" id="UP000464178"/>
    </source>
</evidence>
<sequence>MVISLPKLDATSATGLNAVALGFLVAAVVTVVAVAAELLHYVRVRRVAPLAFGPHRGRMFLAAVAPFVRVGAMAAAAWGLTVLLVLAPKSHKQGEIKESEFRHLVLVLDVSRSMEVEDAGPGGKQKRSERAADLIQSFFERVQAERYKTTVIAVASEAKPVVLDTTDREVIRNVLTELPMRHAFKPGETNMFAGLEEAAKVAKPWPPGSAVLMVVTDGDTVPTTGMPKIPASIGGNVVMVGVGNPTVGKSLGGHTTRQDASTLRQVATRLNGAYHDGNEKQLSTELISRVDEKAQPKGGDRWTAREYALLCVGSGTGVLALLPVLLALLGTGWEPGRRPGASFAHRFVRERGSRV</sequence>
<dbReference type="InterPro" id="IPR036465">
    <property type="entry name" value="vWFA_dom_sf"/>
</dbReference>
<dbReference type="SUPFAM" id="SSF53300">
    <property type="entry name" value="vWA-like"/>
    <property type="match status" value="1"/>
</dbReference>
<organism evidence="3 4">
    <name type="scientific">Gemmata massiliana</name>
    <dbReference type="NCBI Taxonomy" id="1210884"/>
    <lineage>
        <taxon>Bacteria</taxon>
        <taxon>Pseudomonadati</taxon>
        <taxon>Planctomycetota</taxon>
        <taxon>Planctomycetia</taxon>
        <taxon>Gemmatales</taxon>
        <taxon>Gemmataceae</taxon>
        <taxon>Gemmata</taxon>
    </lineage>
</organism>
<dbReference type="Gene3D" id="3.40.50.410">
    <property type="entry name" value="von Willebrand factor, type A domain"/>
    <property type="match status" value="1"/>
</dbReference>
<feature type="transmembrane region" description="Helical" evidence="1">
    <location>
        <begin position="20"/>
        <end position="39"/>
    </location>
</feature>
<gene>
    <name evidence="3" type="ORF">SOIL9_25380</name>
</gene>
<dbReference type="RefSeq" id="WP_232069738.1">
    <property type="nucleotide sequence ID" value="NZ_LR593886.1"/>
</dbReference>
<evidence type="ECO:0000256" key="1">
    <source>
        <dbReference type="SAM" id="Phobius"/>
    </source>
</evidence>
<dbReference type="PROSITE" id="PS50234">
    <property type="entry name" value="VWFA"/>
    <property type="match status" value="1"/>
</dbReference>
<accession>A0A6P2D3V8</accession>
<protein>
    <recommendedName>
        <fullName evidence="2">VWFA domain-containing protein</fullName>
    </recommendedName>
</protein>
<evidence type="ECO:0000259" key="2">
    <source>
        <dbReference type="PROSITE" id="PS50234"/>
    </source>
</evidence>
<keyword evidence="4" id="KW-1185">Reference proteome</keyword>
<dbReference type="CDD" id="cd00198">
    <property type="entry name" value="vWFA"/>
    <property type="match status" value="1"/>
</dbReference>